<proteinExistence type="inferred from homology"/>
<dbReference type="HOGENOM" id="CLU_022491_0_0_1"/>
<evidence type="ECO:0000259" key="8">
    <source>
        <dbReference type="PROSITE" id="PS51821"/>
    </source>
</evidence>
<accession>A0A0D1ZKU7</accession>
<evidence type="ECO:0000256" key="5">
    <source>
        <dbReference type="ARBA" id="ARBA00023242"/>
    </source>
</evidence>
<dbReference type="PROSITE" id="PS51821">
    <property type="entry name" value="VELVET"/>
    <property type="match status" value="1"/>
</dbReference>
<dbReference type="STRING" id="212818.A0A0D1ZKU7"/>
<feature type="region of interest" description="Disordered" evidence="7">
    <location>
        <begin position="240"/>
        <end position="268"/>
    </location>
</feature>
<dbReference type="Pfam" id="PF11754">
    <property type="entry name" value="Velvet"/>
    <property type="match status" value="1"/>
</dbReference>
<feature type="compositionally biased region" description="Low complexity" evidence="7">
    <location>
        <begin position="46"/>
        <end position="55"/>
    </location>
</feature>
<comment type="similarity">
    <text evidence="6">Belongs to the velvet family. VelB subfamily.</text>
</comment>
<dbReference type="GeneID" id="27320107"/>
<evidence type="ECO:0000313" key="9">
    <source>
        <dbReference type="EMBL" id="KIV94499.1"/>
    </source>
</evidence>
<feature type="region of interest" description="Disordered" evidence="7">
    <location>
        <begin position="439"/>
        <end position="466"/>
    </location>
</feature>
<dbReference type="Gene3D" id="2.60.40.3960">
    <property type="entry name" value="Velvet domain"/>
    <property type="match status" value="1"/>
</dbReference>
<gene>
    <name evidence="9" type="ORF">PV10_02262</name>
</gene>
<dbReference type="EMBL" id="KN847521">
    <property type="protein sequence ID" value="KIV94499.1"/>
    <property type="molecule type" value="Genomic_DNA"/>
</dbReference>
<keyword evidence="3" id="KW-0805">Transcription regulation</keyword>
<keyword evidence="5" id="KW-0539">Nucleus</keyword>
<dbReference type="InterPro" id="IPR021740">
    <property type="entry name" value="Velvet"/>
</dbReference>
<evidence type="ECO:0000256" key="1">
    <source>
        <dbReference type="ARBA" id="ARBA00004123"/>
    </source>
</evidence>
<dbReference type="GO" id="GO:0005634">
    <property type="term" value="C:nucleus"/>
    <property type="evidence" value="ECO:0007669"/>
    <property type="project" value="UniProtKB-SubCell"/>
</dbReference>
<reference evidence="9 10" key="1">
    <citation type="submission" date="2015-01" db="EMBL/GenBank/DDBJ databases">
        <title>The Genome Sequence of Exophiala mesophila CBS40295.</title>
        <authorList>
            <consortium name="The Broad Institute Genomics Platform"/>
            <person name="Cuomo C."/>
            <person name="de Hoog S."/>
            <person name="Gorbushina A."/>
            <person name="Stielow B."/>
            <person name="Teixiera M."/>
            <person name="Abouelleil A."/>
            <person name="Chapman S.B."/>
            <person name="Priest M."/>
            <person name="Young S.K."/>
            <person name="Wortman J."/>
            <person name="Nusbaum C."/>
            <person name="Birren B."/>
        </authorList>
    </citation>
    <scope>NUCLEOTIDE SEQUENCE [LARGE SCALE GENOMIC DNA]</scope>
    <source>
        <strain evidence="9 10">CBS 40295</strain>
    </source>
</reference>
<dbReference type="PANTHER" id="PTHR33572:SF3">
    <property type="entry name" value="VELVET COMPLEX SUBUNIT B"/>
    <property type="match status" value="1"/>
</dbReference>
<dbReference type="Proteomes" id="UP000054302">
    <property type="component" value="Unassembled WGS sequence"/>
</dbReference>
<dbReference type="GO" id="GO:0030435">
    <property type="term" value="P:sporulation resulting in formation of a cellular spore"/>
    <property type="evidence" value="ECO:0007669"/>
    <property type="project" value="UniProtKB-KW"/>
</dbReference>
<dbReference type="InterPro" id="IPR037525">
    <property type="entry name" value="Velvet_dom"/>
</dbReference>
<organism evidence="9 10">
    <name type="scientific">Exophiala mesophila</name>
    <name type="common">Black yeast-like fungus</name>
    <dbReference type="NCBI Taxonomy" id="212818"/>
    <lineage>
        <taxon>Eukaryota</taxon>
        <taxon>Fungi</taxon>
        <taxon>Dikarya</taxon>
        <taxon>Ascomycota</taxon>
        <taxon>Pezizomycotina</taxon>
        <taxon>Eurotiomycetes</taxon>
        <taxon>Chaetothyriomycetidae</taxon>
        <taxon>Chaetothyriales</taxon>
        <taxon>Herpotrichiellaceae</taxon>
        <taxon>Exophiala</taxon>
    </lineage>
</organism>
<evidence type="ECO:0000256" key="4">
    <source>
        <dbReference type="ARBA" id="ARBA00023163"/>
    </source>
</evidence>
<keyword evidence="10" id="KW-1185">Reference proteome</keyword>
<dbReference type="InterPro" id="IPR038491">
    <property type="entry name" value="Velvet_dom_sf"/>
</dbReference>
<dbReference type="PANTHER" id="PTHR33572">
    <property type="entry name" value="SPORE DEVELOPMENT REGULATOR VOSA"/>
    <property type="match status" value="1"/>
</dbReference>
<feature type="compositionally biased region" description="Polar residues" evidence="7">
    <location>
        <begin position="19"/>
        <end position="29"/>
    </location>
</feature>
<name>A0A0D1ZKU7_EXOME</name>
<dbReference type="OrthoDB" id="1746739at2759"/>
<evidence type="ECO:0000256" key="7">
    <source>
        <dbReference type="SAM" id="MobiDB-lite"/>
    </source>
</evidence>
<evidence type="ECO:0000256" key="3">
    <source>
        <dbReference type="ARBA" id="ARBA00023015"/>
    </source>
</evidence>
<feature type="compositionally biased region" description="Acidic residues" evidence="7">
    <location>
        <begin position="454"/>
        <end position="466"/>
    </location>
</feature>
<keyword evidence="4" id="KW-0804">Transcription</keyword>
<evidence type="ECO:0000256" key="2">
    <source>
        <dbReference type="ARBA" id="ARBA00022969"/>
    </source>
</evidence>
<sequence length="466" mass="50795">MYGNPSRPRLPPYSLPPQHNMSTQHTVPPQHTLPPIHGASSQHGIQPQHQYSSSSNPPPSHQQRHPAPLSLATQNPESLNYPGYNTVAPPPPSPSQASEVADDGNYNLPEIPPVSRVWRNYVWALQIVQQPIRARMCGFGDKDRRPISPPPCIRLIIFDPVSGNEIDYSKVSDLSCLVLNVDLWNLSGTREDNLVRHNNASPSISSVSTTAFVAPVNPPTSMSSKPAPYSGEVPYGPVPPTPAFSPVSTSSGSAMSPDDPTGHGNGMPGYHHRNPMHPYDHHPSQYQNGYAPNYNSQAAIANMPPGMSSSPSARSSQDFGAPRDMSERPLIAKNLIGSSSSSAFKLADEDGKVGLWFVLQDLSVRTEGWFRLKLSFFNLSAQEITAGLDAPQGDLLAEAPCLSSIFSRPFKVFSAKKFPGVIETTSLSRQFAQQGIKIPIRKDGHGKKRRRDGDDDDDDDEGDYDE</sequence>
<dbReference type="VEuPathDB" id="FungiDB:PV10_02262"/>
<dbReference type="AlphaFoldDB" id="A0A0D1ZKU7"/>
<protein>
    <recommendedName>
        <fullName evidence="8">Velvet domain-containing protein</fullName>
    </recommendedName>
</protein>
<dbReference type="RefSeq" id="XP_016226073.1">
    <property type="nucleotide sequence ID" value="XM_016366555.1"/>
</dbReference>
<keyword evidence="2" id="KW-0749">Sporulation</keyword>
<feature type="domain" description="Velvet" evidence="8">
    <location>
        <begin position="115"/>
        <end position="441"/>
    </location>
</feature>
<evidence type="ECO:0000256" key="6">
    <source>
        <dbReference type="ARBA" id="ARBA00038045"/>
    </source>
</evidence>
<feature type="region of interest" description="Disordered" evidence="7">
    <location>
        <begin position="1"/>
        <end position="105"/>
    </location>
</feature>
<dbReference type="OMA" id="MIQKTNA"/>
<evidence type="ECO:0000313" key="10">
    <source>
        <dbReference type="Proteomes" id="UP000054302"/>
    </source>
</evidence>
<comment type="subcellular location">
    <subcellularLocation>
        <location evidence="1">Nucleus</location>
    </subcellularLocation>
</comment>